<feature type="region of interest" description="Disordered" evidence="1">
    <location>
        <begin position="1"/>
        <end position="25"/>
    </location>
</feature>
<dbReference type="EMBL" id="CM003375">
    <property type="protein sequence ID" value="KOM44084.1"/>
    <property type="molecule type" value="Genomic_DNA"/>
</dbReference>
<evidence type="ECO:0000313" key="3">
    <source>
        <dbReference type="Proteomes" id="UP000053144"/>
    </source>
</evidence>
<protein>
    <submittedName>
        <fullName evidence="2">Uncharacterized protein</fullName>
    </submittedName>
</protein>
<feature type="compositionally biased region" description="Acidic residues" evidence="1">
    <location>
        <begin position="13"/>
        <end position="24"/>
    </location>
</feature>
<sequence length="70" mass="7863">MEPEEKEDSIGEGSEEEPVGEDQVLDGSLQENSADRAFVQIDEPNWTFVQVARPLFVERSSLSIQLSDRP</sequence>
<evidence type="ECO:0000313" key="2">
    <source>
        <dbReference type="EMBL" id="KOM44084.1"/>
    </source>
</evidence>
<dbReference type="Proteomes" id="UP000053144">
    <property type="component" value="Chromosome 5"/>
</dbReference>
<name>A0A0L9UNH8_PHAAN</name>
<dbReference type="Gramene" id="KOM44084">
    <property type="protein sequence ID" value="KOM44084"/>
    <property type="gene ID" value="LR48_Vigan05g168900"/>
</dbReference>
<proteinExistence type="predicted"/>
<accession>A0A0L9UNH8</accession>
<organism evidence="2 3">
    <name type="scientific">Phaseolus angularis</name>
    <name type="common">Azuki bean</name>
    <name type="synonym">Vigna angularis</name>
    <dbReference type="NCBI Taxonomy" id="3914"/>
    <lineage>
        <taxon>Eukaryota</taxon>
        <taxon>Viridiplantae</taxon>
        <taxon>Streptophyta</taxon>
        <taxon>Embryophyta</taxon>
        <taxon>Tracheophyta</taxon>
        <taxon>Spermatophyta</taxon>
        <taxon>Magnoliopsida</taxon>
        <taxon>eudicotyledons</taxon>
        <taxon>Gunneridae</taxon>
        <taxon>Pentapetalae</taxon>
        <taxon>rosids</taxon>
        <taxon>fabids</taxon>
        <taxon>Fabales</taxon>
        <taxon>Fabaceae</taxon>
        <taxon>Papilionoideae</taxon>
        <taxon>50 kb inversion clade</taxon>
        <taxon>NPAAA clade</taxon>
        <taxon>indigoferoid/millettioid clade</taxon>
        <taxon>Phaseoleae</taxon>
        <taxon>Vigna</taxon>
    </lineage>
</organism>
<gene>
    <name evidence="2" type="ORF">LR48_Vigan05g168900</name>
</gene>
<reference evidence="3" key="1">
    <citation type="journal article" date="2015" name="Proc. Natl. Acad. Sci. U.S.A.">
        <title>Genome sequencing of adzuki bean (Vigna angularis) provides insight into high starch and low fat accumulation and domestication.</title>
        <authorList>
            <person name="Yang K."/>
            <person name="Tian Z."/>
            <person name="Chen C."/>
            <person name="Luo L."/>
            <person name="Zhao B."/>
            <person name="Wang Z."/>
            <person name="Yu L."/>
            <person name="Li Y."/>
            <person name="Sun Y."/>
            <person name="Li W."/>
            <person name="Chen Y."/>
            <person name="Li Y."/>
            <person name="Zhang Y."/>
            <person name="Ai D."/>
            <person name="Zhao J."/>
            <person name="Shang C."/>
            <person name="Ma Y."/>
            <person name="Wu B."/>
            <person name="Wang M."/>
            <person name="Gao L."/>
            <person name="Sun D."/>
            <person name="Zhang P."/>
            <person name="Guo F."/>
            <person name="Wang W."/>
            <person name="Li Y."/>
            <person name="Wang J."/>
            <person name="Varshney R.K."/>
            <person name="Wang J."/>
            <person name="Ling H.Q."/>
            <person name="Wan P."/>
        </authorList>
    </citation>
    <scope>NUCLEOTIDE SEQUENCE</scope>
    <source>
        <strain evidence="3">cv. Jingnong 6</strain>
    </source>
</reference>
<evidence type="ECO:0000256" key="1">
    <source>
        <dbReference type="SAM" id="MobiDB-lite"/>
    </source>
</evidence>
<dbReference type="AlphaFoldDB" id="A0A0L9UNH8"/>